<evidence type="ECO:0000313" key="1">
    <source>
        <dbReference type="EMBL" id="TFK74100.1"/>
    </source>
</evidence>
<sequence length="231" mass="26412">MSRGCQSCTSPPALPFSREHPAQKYESGILLWLISPGCAFDLESLETLHFAVLSRLDARLFGLMKTLFETVFPPLKSFSWSLPGPAHDVDEWLIPLKRASSRLENVSKLTIAVEDYSPASSVPWIPDFLQHLPHPDKLREVIIPVTFQRWVYLEDIRESWDHLGILFSSQTSLSFSSLRRLHIGLWVRVGGENTEKDIRKFLSFTFCDLDEKGILKITRSECPGYIYARDC</sequence>
<organism evidence="1 2">
    <name type="scientific">Pluteus cervinus</name>
    <dbReference type="NCBI Taxonomy" id="181527"/>
    <lineage>
        <taxon>Eukaryota</taxon>
        <taxon>Fungi</taxon>
        <taxon>Dikarya</taxon>
        <taxon>Basidiomycota</taxon>
        <taxon>Agaricomycotina</taxon>
        <taxon>Agaricomycetes</taxon>
        <taxon>Agaricomycetidae</taxon>
        <taxon>Agaricales</taxon>
        <taxon>Pluteineae</taxon>
        <taxon>Pluteaceae</taxon>
        <taxon>Pluteus</taxon>
    </lineage>
</organism>
<keyword evidence="2" id="KW-1185">Reference proteome</keyword>
<protein>
    <submittedName>
        <fullName evidence="1">Uncharacterized protein</fullName>
    </submittedName>
</protein>
<evidence type="ECO:0000313" key="2">
    <source>
        <dbReference type="Proteomes" id="UP000308600"/>
    </source>
</evidence>
<dbReference type="Proteomes" id="UP000308600">
    <property type="component" value="Unassembled WGS sequence"/>
</dbReference>
<proteinExistence type="predicted"/>
<gene>
    <name evidence="1" type="ORF">BDN72DRAFT_100343</name>
</gene>
<dbReference type="EMBL" id="ML208270">
    <property type="protein sequence ID" value="TFK74100.1"/>
    <property type="molecule type" value="Genomic_DNA"/>
</dbReference>
<reference evidence="1 2" key="1">
    <citation type="journal article" date="2019" name="Nat. Ecol. Evol.">
        <title>Megaphylogeny resolves global patterns of mushroom evolution.</title>
        <authorList>
            <person name="Varga T."/>
            <person name="Krizsan K."/>
            <person name="Foldi C."/>
            <person name="Dima B."/>
            <person name="Sanchez-Garcia M."/>
            <person name="Sanchez-Ramirez S."/>
            <person name="Szollosi G.J."/>
            <person name="Szarkandi J.G."/>
            <person name="Papp V."/>
            <person name="Albert L."/>
            <person name="Andreopoulos W."/>
            <person name="Angelini C."/>
            <person name="Antonin V."/>
            <person name="Barry K.W."/>
            <person name="Bougher N.L."/>
            <person name="Buchanan P."/>
            <person name="Buyck B."/>
            <person name="Bense V."/>
            <person name="Catcheside P."/>
            <person name="Chovatia M."/>
            <person name="Cooper J."/>
            <person name="Damon W."/>
            <person name="Desjardin D."/>
            <person name="Finy P."/>
            <person name="Geml J."/>
            <person name="Haridas S."/>
            <person name="Hughes K."/>
            <person name="Justo A."/>
            <person name="Karasinski D."/>
            <person name="Kautmanova I."/>
            <person name="Kiss B."/>
            <person name="Kocsube S."/>
            <person name="Kotiranta H."/>
            <person name="LaButti K.M."/>
            <person name="Lechner B.E."/>
            <person name="Liimatainen K."/>
            <person name="Lipzen A."/>
            <person name="Lukacs Z."/>
            <person name="Mihaltcheva S."/>
            <person name="Morgado L.N."/>
            <person name="Niskanen T."/>
            <person name="Noordeloos M.E."/>
            <person name="Ohm R.A."/>
            <person name="Ortiz-Santana B."/>
            <person name="Ovrebo C."/>
            <person name="Racz N."/>
            <person name="Riley R."/>
            <person name="Savchenko A."/>
            <person name="Shiryaev A."/>
            <person name="Soop K."/>
            <person name="Spirin V."/>
            <person name="Szebenyi C."/>
            <person name="Tomsovsky M."/>
            <person name="Tulloss R.E."/>
            <person name="Uehling J."/>
            <person name="Grigoriev I.V."/>
            <person name="Vagvolgyi C."/>
            <person name="Papp T."/>
            <person name="Martin F.M."/>
            <person name="Miettinen O."/>
            <person name="Hibbett D.S."/>
            <person name="Nagy L.G."/>
        </authorList>
    </citation>
    <scope>NUCLEOTIDE SEQUENCE [LARGE SCALE GENOMIC DNA]</scope>
    <source>
        <strain evidence="1 2">NL-1719</strain>
    </source>
</reference>
<accession>A0ACD3B8D3</accession>
<name>A0ACD3B8D3_9AGAR</name>